<dbReference type="AlphaFoldDB" id="S3ZAL5"/>
<evidence type="ECO:0000256" key="1">
    <source>
        <dbReference type="SAM" id="MobiDB-lite"/>
    </source>
</evidence>
<accession>S3ZAL5</accession>
<dbReference type="EMBL" id="AOPZ01000366">
    <property type="protein sequence ID" value="EPH40766.1"/>
    <property type="molecule type" value="Genomic_DNA"/>
</dbReference>
<protein>
    <submittedName>
        <fullName evidence="2">Uncharacterized protein</fullName>
    </submittedName>
</protein>
<evidence type="ECO:0000313" key="2">
    <source>
        <dbReference type="EMBL" id="EPH40766.1"/>
    </source>
</evidence>
<dbReference type="PATRIC" id="fig|1286094.4.peg.6081"/>
<organism evidence="2 3">
    <name type="scientific">Streptomyces aurantiacus JA 4570</name>
    <dbReference type="NCBI Taxonomy" id="1286094"/>
    <lineage>
        <taxon>Bacteria</taxon>
        <taxon>Bacillati</taxon>
        <taxon>Actinomycetota</taxon>
        <taxon>Actinomycetes</taxon>
        <taxon>Kitasatosporales</taxon>
        <taxon>Streptomycetaceae</taxon>
        <taxon>Streptomyces</taxon>
        <taxon>Streptomyces aurantiacus group</taxon>
    </lineage>
</organism>
<feature type="region of interest" description="Disordered" evidence="1">
    <location>
        <begin position="1"/>
        <end position="30"/>
    </location>
</feature>
<evidence type="ECO:0000313" key="3">
    <source>
        <dbReference type="Proteomes" id="UP000014629"/>
    </source>
</evidence>
<reference evidence="2 3" key="1">
    <citation type="submission" date="2013-02" db="EMBL/GenBank/DDBJ databases">
        <title>Draft Genome Sequence of Streptomyces aurantiacus, Which Produces Setomimycin.</title>
        <authorList>
            <person name="Gruening B.A."/>
            <person name="Praeg A."/>
            <person name="Erxleben A."/>
            <person name="Guenther S."/>
            <person name="Mueller M."/>
        </authorList>
    </citation>
    <scope>NUCLEOTIDE SEQUENCE [LARGE SCALE GENOMIC DNA]</scope>
    <source>
        <strain evidence="2 3">JA 4570</strain>
    </source>
</reference>
<name>S3ZAL5_9ACTN</name>
<dbReference type="Proteomes" id="UP000014629">
    <property type="component" value="Unassembled WGS sequence"/>
</dbReference>
<keyword evidence="3" id="KW-1185">Reference proteome</keyword>
<proteinExistence type="predicted"/>
<comment type="caution">
    <text evidence="2">The sequence shown here is derived from an EMBL/GenBank/DDBJ whole genome shotgun (WGS) entry which is preliminary data.</text>
</comment>
<gene>
    <name evidence="2" type="ORF">STRAU_6155</name>
</gene>
<sequence length="30" mass="3186">MQRHADNKRRTGSISPSGVRGRGSFSPSGV</sequence>